<dbReference type="OrthoDB" id="5900848at2"/>
<dbReference type="Pfam" id="PF11747">
    <property type="entry name" value="RebB"/>
    <property type="match status" value="1"/>
</dbReference>
<protein>
    <submittedName>
        <fullName evidence="1">RebB like protein</fullName>
    </submittedName>
</protein>
<reference evidence="1 2" key="1">
    <citation type="journal article" date="2015" name="Mol. Plant Microbe Interact.">
        <title>Comparative Genomic Analysis of Pseudomonas chlororaphis PCL1606 Reveals New Insight into Antifungal Compounds Involved in Biocontrol.</title>
        <authorList>
            <person name="Calderon C.E."/>
            <person name="Ramos C."/>
            <person name="de Vicente A."/>
            <person name="Cazorla F.M."/>
        </authorList>
    </citation>
    <scope>NUCLEOTIDE SEQUENCE [LARGE SCALE GENOMIC DNA]</scope>
    <source>
        <strain evidence="1 2">PCL1606</strain>
    </source>
</reference>
<evidence type="ECO:0000313" key="1">
    <source>
        <dbReference type="EMBL" id="AKA27338.1"/>
    </source>
</evidence>
<name>A0A0D5Y7M6_9PSED</name>
<dbReference type="AlphaFoldDB" id="A0A0D5Y7M6"/>
<gene>
    <name evidence="1" type="ORF">PCL1606_58930</name>
</gene>
<dbReference type="Proteomes" id="UP000032748">
    <property type="component" value="Chromosome"/>
</dbReference>
<evidence type="ECO:0000313" key="2">
    <source>
        <dbReference type="Proteomes" id="UP000032748"/>
    </source>
</evidence>
<dbReference type="PATRIC" id="fig|587753.10.peg.5874"/>
<dbReference type="EMBL" id="CP011110">
    <property type="protein sequence ID" value="AKA27338.1"/>
    <property type="molecule type" value="Genomic_DNA"/>
</dbReference>
<dbReference type="InterPro" id="IPR021070">
    <property type="entry name" value="Killing_trait_RebB"/>
</dbReference>
<accession>A0A0D5Y7M6</accession>
<dbReference type="KEGG" id="pcz:PCL1606_58930"/>
<dbReference type="RefSeq" id="WP_044460558.1">
    <property type="nucleotide sequence ID" value="NZ_CP011110.1"/>
</dbReference>
<proteinExistence type="predicted"/>
<sequence length="77" mass="7966">MSEPMVNSQITDAVTQTNVKVVAEAPAQAVASLYQVASHSAGLSLQNAVNSQQALNQISNAVISKAVSLIMQIGEKA</sequence>
<organism evidence="1 2">
    <name type="scientific">Pseudomonas chlororaphis</name>
    <dbReference type="NCBI Taxonomy" id="587753"/>
    <lineage>
        <taxon>Bacteria</taxon>
        <taxon>Pseudomonadati</taxon>
        <taxon>Pseudomonadota</taxon>
        <taxon>Gammaproteobacteria</taxon>
        <taxon>Pseudomonadales</taxon>
        <taxon>Pseudomonadaceae</taxon>
        <taxon>Pseudomonas</taxon>
    </lineage>
</organism>